<organism evidence="2 3">
    <name type="scientific">Mycena alexandri</name>
    <dbReference type="NCBI Taxonomy" id="1745969"/>
    <lineage>
        <taxon>Eukaryota</taxon>
        <taxon>Fungi</taxon>
        <taxon>Dikarya</taxon>
        <taxon>Basidiomycota</taxon>
        <taxon>Agaricomycotina</taxon>
        <taxon>Agaricomycetes</taxon>
        <taxon>Agaricomycetidae</taxon>
        <taxon>Agaricales</taxon>
        <taxon>Marasmiineae</taxon>
        <taxon>Mycenaceae</taxon>
        <taxon>Mycena</taxon>
    </lineage>
</organism>
<keyword evidence="3" id="KW-1185">Reference proteome</keyword>
<proteinExistence type="predicted"/>
<reference evidence="2" key="1">
    <citation type="submission" date="2023-03" db="EMBL/GenBank/DDBJ databases">
        <title>Massive genome expansion in bonnet fungi (Mycena s.s.) driven by repeated elements and novel gene families across ecological guilds.</title>
        <authorList>
            <consortium name="Lawrence Berkeley National Laboratory"/>
            <person name="Harder C.B."/>
            <person name="Miyauchi S."/>
            <person name="Viragh M."/>
            <person name="Kuo A."/>
            <person name="Thoen E."/>
            <person name="Andreopoulos B."/>
            <person name="Lu D."/>
            <person name="Skrede I."/>
            <person name="Drula E."/>
            <person name="Henrissat B."/>
            <person name="Morin E."/>
            <person name="Kohler A."/>
            <person name="Barry K."/>
            <person name="LaButti K."/>
            <person name="Morin E."/>
            <person name="Salamov A."/>
            <person name="Lipzen A."/>
            <person name="Mereny Z."/>
            <person name="Hegedus B."/>
            <person name="Baldrian P."/>
            <person name="Stursova M."/>
            <person name="Weitz H."/>
            <person name="Taylor A."/>
            <person name="Grigoriev I.V."/>
            <person name="Nagy L.G."/>
            <person name="Martin F."/>
            <person name="Kauserud H."/>
        </authorList>
    </citation>
    <scope>NUCLEOTIDE SEQUENCE</scope>
    <source>
        <strain evidence="2">CBHHK200</strain>
    </source>
</reference>
<protein>
    <submittedName>
        <fullName evidence="2">Uncharacterized protein</fullName>
    </submittedName>
</protein>
<dbReference type="Gene3D" id="1.20.5.170">
    <property type="match status" value="1"/>
</dbReference>
<dbReference type="Proteomes" id="UP001218188">
    <property type="component" value="Unassembled WGS sequence"/>
</dbReference>
<feature type="coiled-coil region" evidence="1">
    <location>
        <begin position="54"/>
        <end position="88"/>
    </location>
</feature>
<gene>
    <name evidence="2" type="ORF">C8F04DRAFT_1260489</name>
</gene>
<accession>A0AAD6STX3</accession>
<dbReference type="AlphaFoldDB" id="A0AAD6STX3"/>
<evidence type="ECO:0000256" key="1">
    <source>
        <dbReference type="SAM" id="Coils"/>
    </source>
</evidence>
<evidence type="ECO:0000313" key="2">
    <source>
        <dbReference type="EMBL" id="KAJ7033991.1"/>
    </source>
</evidence>
<evidence type="ECO:0000313" key="3">
    <source>
        <dbReference type="Proteomes" id="UP001218188"/>
    </source>
</evidence>
<sequence>MSPPVIHSDRCLGRSKSPKTPCSWCAAAAHDVDALRDRAQELFSYVRVEERFNHEQTLEKVAHLKEQVNELKLETVNLKRSVASAREDVAEFKEIFQYLGTHSVPGLHRMFPIALAQRWGAKKFLERISAISWQFYPAELPPV</sequence>
<name>A0AAD6STX3_9AGAR</name>
<keyword evidence="1" id="KW-0175">Coiled coil</keyword>
<dbReference type="EMBL" id="JARJCM010000061">
    <property type="protein sequence ID" value="KAJ7033991.1"/>
    <property type="molecule type" value="Genomic_DNA"/>
</dbReference>
<comment type="caution">
    <text evidence="2">The sequence shown here is derived from an EMBL/GenBank/DDBJ whole genome shotgun (WGS) entry which is preliminary data.</text>
</comment>